<accession>A0ABN9QIX8</accession>
<feature type="region of interest" description="Disordered" evidence="1">
    <location>
        <begin position="83"/>
        <end position="112"/>
    </location>
</feature>
<feature type="compositionally biased region" description="Gly residues" evidence="1">
    <location>
        <begin position="89"/>
        <end position="99"/>
    </location>
</feature>
<evidence type="ECO:0000313" key="3">
    <source>
        <dbReference type="Proteomes" id="UP001189429"/>
    </source>
</evidence>
<evidence type="ECO:0008006" key="4">
    <source>
        <dbReference type="Google" id="ProtNLM"/>
    </source>
</evidence>
<dbReference type="Proteomes" id="UP001189429">
    <property type="component" value="Unassembled WGS sequence"/>
</dbReference>
<feature type="region of interest" description="Disordered" evidence="1">
    <location>
        <begin position="127"/>
        <end position="146"/>
    </location>
</feature>
<feature type="compositionally biased region" description="Basic and acidic residues" evidence="1">
    <location>
        <begin position="133"/>
        <end position="144"/>
    </location>
</feature>
<comment type="caution">
    <text evidence="2">The sequence shown here is derived from an EMBL/GenBank/DDBJ whole genome shotgun (WGS) entry which is preliminary data.</text>
</comment>
<gene>
    <name evidence="2" type="ORF">PCOR1329_LOCUS12368</name>
</gene>
<dbReference type="EMBL" id="CAUYUJ010003605">
    <property type="protein sequence ID" value="CAK0805993.1"/>
    <property type="molecule type" value="Genomic_DNA"/>
</dbReference>
<sequence>PGKDATRRVMRAAGLLSDLQKIFAISRGTAEELSQAGMLVNDQRTTLAGLSNYVSNANALTSSMKDTVQEVDVLLQDLSSKAKASMCPGNGGVSTGSSGGRRERPWTGGARRPRAQWRVWRRRWDASPADGRPFQRDASLDGRADCGPSDCACSAARAGSRAAGARACGRGGSRPPAARGSS</sequence>
<proteinExistence type="predicted"/>
<evidence type="ECO:0000313" key="2">
    <source>
        <dbReference type="EMBL" id="CAK0805993.1"/>
    </source>
</evidence>
<evidence type="ECO:0000256" key="1">
    <source>
        <dbReference type="SAM" id="MobiDB-lite"/>
    </source>
</evidence>
<feature type="region of interest" description="Disordered" evidence="1">
    <location>
        <begin position="162"/>
        <end position="182"/>
    </location>
</feature>
<name>A0ABN9QIX8_9DINO</name>
<keyword evidence="3" id="KW-1185">Reference proteome</keyword>
<reference evidence="2" key="1">
    <citation type="submission" date="2023-10" db="EMBL/GenBank/DDBJ databases">
        <authorList>
            <person name="Chen Y."/>
            <person name="Shah S."/>
            <person name="Dougan E. K."/>
            <person name="Thang M."/>
            <person name="Chan C."/>
        </authorList>
    </citation>
    <scope>NUCLEOTIDE SEQUENCE [LARGE SCALE GENOMIC DNA]</scope>
</reference>
<protein>
    <recommendedName>
        <fullName evidence="4">BLOC-1-related complex subunit 7</fullName>
    </recommendedName>
</protein>
<feature type="non-terminal residue" evidence="2">
    <location>
        <position position="182"/>
    </location>
</feature>
<feature type="non-terminal residue" evidence="2">
    <location>
        <position position="1"/>
    </location>
</feature>
<organism evidence="2 3">
    <name type="scientific">Prorocentrum cordatum</name>
    <dbReference type="NCBI Taxonomy" id="2364126"/>
    <lineage>
        <taxon>Eukaryota</taxon>
        <taxon>Sar</taxon>
        <taxon>Alveolata</taxon>
        <taxon>Dinophyceae</taxon>
        <taxon>Prorocentrales</taxon>
        <taxon>Prorocentraceae</taxon>
        <taxon>Prorocentrum</taxon>
    </lineage>
</organism>